<reference evidence="1" key="1">
    <citation type="submission" date="2021-04" db="EMBL/GenBank/DDBJ databases">
        <title>Genome sequence of Woronichinia naegeliana from Washington state freshwater lake bloom.</title>
        <authorList>
            <person name="Dreher T.W."/>
        </authorList>
    </citation>
    <scope>NUCLEOTIDE SEQUENCE</scope>
    <source>
        <strain evidence="1">WA131</strain>
    </source>
</reference>
<name>A0A977L0X7_9CYAN</name>
<evidence type="ECO:0000313" key="1">
    <source>
        <dbReference type="EMBL" id="UXE62360.1"/>
    </source>
</evidence>
<gene>
    <name evidence="1" type="ORF">KA717_06075</name>
</gene>
<dbReference type="Gene3D" id="2.60.120.430">
    <property type="entry name" value="Galactose-binding lectin"/>
    <property type="match status" value="1"/>
</dbReference>
<protein>
    <submittedName>
        <fullName evidence="1">Uncharacterized protein</fullName>
    </submittedName>
</protein>
<dbReference type="AlphaFoldDB" id="A0A977L0X7"/>
<dbReference type="KEGG" id="wna:KA717_06075"/>
<dbReference type="EMBL" id="CP073041">
    <property type="protein sequence ID" value="UXE62360.1"/>
    <property type="molecule type" value="Genomic_DNA"/>
</dbReference>
<dbReference type="Proteomes" id="UP001065613">
    <property type="component" value="Chromosome"/>
</dbReference>
<organism evidence="1">
    <name type="scientific">Woronichinia naegeliana WA131</name>
    <dbReference type="NCBI Taxonomy" id="2824559"/>
    <lineage>
        <taxon>Bacteria</taxon>
        <taxon>Bacillati</taxon>
        <taxon>Cyanobacteriota</taxon>
        <taxon>Cyanophyceae</taxon>
        <taxon>Synechococcales</taxon>
        <taxon>Coelosphaeriaceae</taxon>
        <taxon>Woronichinia</taxon>
    </lineage>
</organism>
<sequence>MLNDLLEFANKLSEGTDTFRKARDEDRQRIAIYLGKIETCLKTCVEDLKSGAVSGSGWAELQVYAQNLPRNIGKELGKDKANELADLLNKTANYKPEISDINSIEAAAGNLRGLAARVLAEPSSNWLQQFVHAKLPLWTIVPLLLLAGYPLILTYVKPSTVSQEPQVTSLLLPANKLWLNTGIQIKPNQTVKITATGSVNLGIHRLVEAAYTHSYPRWNWTDPAGESGPSSSTPIDKGLKALFIAPGLKPCVLLAYVDVTGKNDLGKYNPKPQGIEEIGRGKEITSKEGGTLWLVINDAVLDDSDKSRDAYVLPQDKLDETYGKGKVTEEKRQEEWERIKTDDYFDAFFDDNAGEFLVQVQVVQ</sequence>
<accession>A0A977L0X7</accession>
<proteinExistence type="predicted"/>